<dbReference type="Proteomes" id="UP001589627">
    <property type="component" value="Unassembled WGS sequence"/>
</dbReference>
<keyword evidence="4" id="KW-1185">Reference proteome</keyword>
<dbReference type="PANTHER" id="PTHR36933:SF1">
    <property type="entry name" value="SLL0788 PROTEIN"/>
    <property type="match status" value="1"/>
</dbReference>
<dbReference type="Pfam" id="PF03713">
    <property type="entry name" value="DUF305"/>
    <property type="match status" value="1"/>
</dbReference>
<dbReference type="EMBL" id="JBHLZP010000243">
    <property type="protein sequence ID" value="MFB9836019.1"/>
    <property type="molecule type" value="Genomic_DNA"/>
</dbReference>
<evidence type="ECO:0000313" key="3">
    <source>
        <dbReference type="EMBL" id="MFB9836019.1"/>
    </source>
</evidence>
<name>A0ABV5YLT6_9ACTN</name>
<protein>
    <submittedName>
        <fullName evidence="3">DUF305 domain-containing protein</fullName>
    </submittedName>
</protein>
<organism evidence="3 4">
    <name type="scientific">Actinoallomurus acaciae</name>
    <dbReference type="NCBI Taxonomy" id="502577"/>
    <lineage>
        <taxon>Bacteria</taxon>
        <taxon>Bacillati</taxon>
        <taxon>Actinomycetota</taxon>
        <taxon>Actinomycetes</taxon>
        <taxon>Streptosporangiales</taxon>
        <taxon>Thermomonosporaceae</taxon>
        <taxon>Actinoallomurus</taxon>
    </lineage>
</organism>
<accession>A0ABV5YLT6</accession>
<evidence type="ECO:0000313" key="4">
    <source>
        <dbReference type="Proteomes" id="UP001589627"/>
    </source>
</evidence>
<feature type="domain" description="DUF305" evidence="2">
    <location>
        <begin position="50"/>
        <end position="191"/>
    </location>
</feature>
<sequence>MKHACSLLLVPVAALTLAACGGGDKGPGHDMSGHDMAASSAPAGDHGAQDVMFAQMMIPHHRQAITMARQAATKASSPEVRRLAGQIERAQGPEIRQLTGWLRTWGAPTSPAGGMHMGDGMMSGQDMKKLDGLSGRSFDKAFLRMMIEHHQGAVTMAEAERAQGSFAAAKAMANNIVTSQSAEITTMRRLLARPV</sequence>
<dbReference type="RefSeq" id="WP_378208510.1">
    <property type="nucleotide sequence ID" value="NZ_JBHLZP010000243.1"/>
</dbReference>
<dbReference type="InterPro" id="IPR012347">
    <property type="entry name" value="Ferritin-like"/>
</dbReference>
<dbReference type="Gene3D" id="1.20.1260.10">
    <property type="match status" value="1"/>
</dbReference>
<dbReference type="PANTHER" id="PTHR36933">
    <property type="entry name" value="SLL0788 PROTEIN"/>
    <property type="match status" value="1"/>
</dbReference>
<reference evidence="3 4" key="1">
    <citation type="submission" date="2024-09" db="EMBL/GenBank/DDBJ databases">
        <authorList>
            <person name="Sun Q."/>
            <person name="Mori K."/>
        </authorList>
    </citation>
    <scope>NUCLEOTIDE SEQUENCE [LARGE SCALE GENOMIC DNA]</scope>
    <source>
        <strain evidence="3 4">TBRC 0563</strain>
    </source>
</reference>
<feature type="signal peptide" evidence="1">
    <location>
        <begin position="1"/>
        <end position="18"/>
    </location>
</feature>
<proteinExistence type="predicted"/>
<evidence type="ECO:0000259" key="2">
    <source>
        <dbReference type="Pfam" id="PF03713"/>
    </source>
</evidence>
<feature type="chain" id="PRO_5046790649" evidence="1">
    <location>
        <begin position="19"/>
        <end position="195"/>
    </location>
</feature>
<gene>
    <name evidence="3" type="ORF">ACFFNX_27950</name>
</gene>
<evidence type="ECO:0000256" key="1">
    <source>
        <dbReference type="SAM" id="SignalP"/>
    </source>
</evidence>
<comment type="caution">
    <text evidence="3">The sequence shown here is derived from an EMBL/GenBank/DDBJ whole genome shotgun (WGS) entry which is preliminary data.</text>
</comment>
<dbReference type="PROSITE" id="PS51257">
    <property type="entry name" value="PROKAR_LIPOPROTEIN"/>
    <property type="match status" value="1"/>
</dbReference>
<dbReference type="InterPro" id="IPR005183">
    <property type="entry name" value="DUF305_CopM-like"/>
</dbReference>
<keyword evidence="1" id="KW-0732">Signal</keyword>